<dbReference type="EMBL" id="CP014160">
    <property type="protein sequence ID" value="AMB94073.1"/>
    <property type="molecule type" value="Genomic_DNA"/>
</dbReference>
<evidence type="ECO:0000256" key="1">
    <source>
        <dbReference type="SAM" id="Phobius"/>
    </source>
</evidence>
<keyword evidence="1" id="KW-0472">Membrane</keyword>
<dbReference type="InterPro" id="IPR032834">
    <property type="entry name" value="NatK-like_C"/>
</dbReference>
<organism evidence="3 4">
    <name type="scientific">Aerococcus sanguinicola</name>
    <dbReference type="NCBI Taxonomy" id="119206"/>
    <lineage>
        <taxon>Bacteria</taxon>
        <taxon>Bacillati</taxon>
        <taxon>Bacillota</taxon>
        <taxon>Bacilli</taxon>
        <taxon>Lactobacillales</taxon>
        <taxon>Aerococcaceae</taxon>
        <taxon>Aerococcus</taxon>
    </lineage>
</organism>
<proteinExistence type="predicted"/>
<dbReference type="KEGG" id="asan:AWM72_04525"/>
<dbReference type="RefSeq" id="WP_067973885.1">
    <property type="nucleotide sequence ID" value="NZ_CP014160.1"/>
</dbReference>
<dbReference type="Pfam" id="PF14501">
    <property type="entry name" value="HATPase_c_5"/>
    <property type="match status" value="1"/>
</dbReference>
<feature type="transmembrane region" description="Helical" evidence="1">
    <location>
        <begin position="6"/>
        <end position="28"/>
    </location>
</feature>
<dbReference type="AlphaFoldDB" id="A0A120I977"/>
<sequence length="436" mass="49910">MLAYLMSHLTLYDFVFQALVVYTCHFWAKGKRSVTSYLVLYGLLLSTALNPLIVSLNFYMTFNFLLVAAWLYWQWRELTQVMTMTTLIFVNISCQDSYYFNLVYESLPYGTLGHFLVWLLGSVPLLFGLSRLEDWLWRRYFSSSIRRHISFLLLTVGLAFLLYFPAFVRDFQKVSAINSATWVYLALTNLFLLVFLVLAAALFYQGTERIRQAERQQAEQRIDAEYGRLISQQYKEMRRFRHDLKNLLVGFGGYIDHQNWEGLTSYYQSLKESGTSLDLAEDHPIFDLADLPNDALRELVQTKLSLALSYEIPVHVEVAEDLPQVQEGVTGLVRIVGILLDNAIEESEGFDQAELTFAVEAVEGYLSISVANRCQDPDQVRAVLQQRGQSTKAGPGQDRGYGLVNVQELSQQQGIQHFTSFLGDLLVQELLIDLNA</sequence>
<dbReference type="PANTHER" id="PTHR40448">
    <property type="entry name" value="TWO-COMPONENT SENSOR HISTIDINE KINASE"/>
    <property type="match status" value="1"/>
</dbReference>
<feature type="domain" description="Sensor histidine kinase NatK-like C-terminal" evidence="2">
    <location>
        <begin position="331"/>
        <end position="414"/>
    </location>
</feature>
<reference evidence="4" key="2">
    <citation type="submission" date="2016-01" db="EMBL/GenBank/DDBJ databases">
        <title>Six Aerococcus type strain genome sequencing and assembly using PacBio and Illumina Hiseq.</title>
        <authorList>
            <person name="Carkaci D."/>
            <person name="Dargis R."/>
            <person name="Nielsen X.C."/>
            <person name="Skovgaard O."/>
            <person name="Fuursted K."/>
            <person name="Christensen J.J."/>
        </authorList>
    </citation>
    <scope>NUCLEOTIDE SEQUENCE [LARGE SCALE GENOMIC DNA]</scope>
    <source>
        <strain evidence="4">CCUG43001</strain>
    </source>
</reference>
<keyword evidence="1" id="KW-0812">Transmembrane</keyword>
<dbReference type="GO" id="GO:0042802">
    <property type="term" value="F:identical protein binding"/>
    <property type="evidence" value="ECO:0007669"/>
    <property type="project" value="TreeGrafter"/>
</dbReference>
<feature type="transmembrane region" description="Helical" evidence="1">
    <location>
        <begin position="149"/>
        <end position="168"/>
    </location>
</feature>
<protein>
    <recommendedName>
        <fullName evidence="2">Sensor histidine kinase NatK-like C-terminal domain-containing protein</fullName>
    </recommendedName>
</protein>
<gene>
    <name evidence="3" type="ORF">AWM72_04525</name>
</gene>
<accession>A0A120I977</accession>
<dbReference type="Gene3D" id="3.30.565.10">
    <property type="entry name" value="Histidine kinase-like ATPase, C-terminal domain"/>
    <property type="match status" value="1"/>
</dbReference>
<evidence type="ECO:0000313" key="4">
    <source>
        <dbReference type="Proteomes" id="UP000069912"/>
    </source>
</evidence>
<feature type="transmembrane region" description="Helical" evidence="1">
    <location>
        <begin position="180"/>
        <end position="204"/>
    </location>
</feature>
<dbReference type="InterPro" id="IPR036890">
    <property type="entry name" value="HATPase_C_sf"/>
</dbReference>
<feature type="transmembrane region" description="Helical" evidence="1">
    <location>
        <begin position="107"/>
        <end position="129"/>
    </location>
</feature>
<evidence type="ECO:0000313" key="3">
    <source>
        <dbReference type="EMBL" id="AMB94073.1"/>
    </source>
</evidence>
<feature type="transmembrane region" description="Helical" evidence="1">
    <location>
        <begin position="40"/>
        <end position="73"/>
    </location>
</feature>
<dbReference type="Proteomes" id="UP000069912">
    <property type="component" value="Chromosome"/>
</dbReference>
<dbReference type="GeneID" id="92903335"/>
<keyword evidence="1" id="KW-1133">Transmembrane helix</keyword>
<reference evidence="3 4" key="1">
    <citation type="journal article" date="2016" name="Genome Announc.">
        <title>Complete Genome Sequences of Aerococcus christensenii CCUG 28831T, Aerococcus sanguinicola CCUG 43001T, Aerococcus urinae CCUG 36881T, Aerococcus urinaeequi CCUG 28094T, Aerococcus urinaehominis CCUG 42038 BT, and Aerococcus viridans CCUG 4311T.</title>
        <authorList>
            <person name="Carkaci D."/>
            <person name="Dargis R."/>
            <person name="Nielsen X.C."/>
            <person name="Skovgaard O."/>
            <person name="Fuursted K."/>
            <person name="Christensen J.J."/>
        </authorList>
    </citation>
    <scope>NUCLEOTIDE SEQUENCE [LARGE SCALE GENOMIC DNA]</scope>
    <source>
        <strain evidence="3 4">CCUG43001</strain>
    </source>
</reference>
<keyword evidence="4" id="KW-1185">Reference proteome</keyword>
<dbReference type="SUPFAM" id="SSF55874">
    <property type="entry name" value="ATPase domain of HSP90 chaperone/DNA topoisomerase II/histidine kinase"/>
    <property type="match status" value="1"/>
</dbReference>
<name>A0A120I977_9LACT</name>
<dbReference type="PANTHER" id="PTHR40448:SF1">
    <property type="entry name" value="TWO-COMPONENT SENSOR HISTIDINE KINASE"/>
    <property type="match status" value="1"/>
</dbReference>
<evidence type="ECO:0000259" key="2">
    <source>
        <dbReference type="Pfam" id="PF14501"/>
    </source>
</evidence>